<evidence type="ECO:0000256" key="4">
    <source>
        <dbReference type="ARBA" id="ARBA00022962"/>
    </source>
</evidence>
<dbReference type="PANTHER" id="PTHR31559:SF0">
    <property type="entry name" value="PYRIDOXAL 5'-PHOSPHATE SYNTHASE SUBUNIT SNO1-RELATED"/>
    <property type="match status" value="1"/>
</dbReference>
<sequence length="319" mass="33685">MHVSDGHSHRDDAADPAMTAARLTIGVLALQGAFIEHIKLLELAAADFVHQHPQDQQQQPITFSFIEVRNPAALATCDALIIPGGESTSISLIAERTALLEPLRDFVKLARKPVWGTCAGLILLAEEANRSKATGQQLIGGLDVRVQRNFFGRQVESFEAELALPAILGGEGADERFHTVFIRAPVVEKVLGSSSSSSAGPGENAPATSDVQADPLVEEADGDTPTTSTQPPADAVVSAPAKQATKAKVEVLGRLPGRAKAIQDQTTSAQDLGEEGDIVAVRQGNVFGTAFHPELTGDARIHGWWLGEVVRNAHAARGG</sequence>
<protein>
    <recommendedName>
        <fullName evidence="2">glutaminase</fullName>
        <ecNumber evidence="2">3.5.1.2</ecNumber>
    </recommendedName>
</protein>
<reference evidence="8 9" key="1">
    <citation type="journal article" date="2018" name="BMC Genomics">
        <title>Genomic evidence for intraspecific hybridization in a clonal and extremely halotolerant yeast.</title>
        <authorList>
            <person name="Gostincar C."/>
            <person name="Stajich J.E."/>
            <person name="Zupancic J."/>
            <person name="Zalar P."/>
            <person name="Gunde-Cimerman N."/>
        </authorList>
    </citation>
    <scope>NUCLEOTIDE SEQUENCE [LARGE SCALE GENOMIC DNA]</scope>
    <source>
        <strain evidence="8 9">EXF-6651</strain>
    </source>
</reference>
<keyword evidence="5" id="KW-0456">Lyase</keyword>
<comment type="similarity">
    <text evidence="1">Belongs to the glutaminase PdxT/SNO family.</text>
</comment>
<evidence type="ECO:0000256" key="3">
    <source>
        <dbReference type="ARBA" id="ARBA00022801"/>
    </source>
</evidence>
<proteinExistence type="inferred from homology"/>
<dbReference type="PROSITE" id="PS51130">
    <property type="entry name" value="PDXT_SNO_2"/>
    <property type="match status" value="1"/>
</dbReference>
<dbReference type="PROSITE" id="PS01236">
    <property type="entry name" value="PDXT_SNO_1"/>
    <property type="match status" value="1"/>
</dbReference>
<dbReference type="SUPFAM" id="SSF52317">
    <property type="entry name" value="Class I glutamine amidotransferase-like"/>
    <property type="match status" value="1"/>
</dbReference>
<dbReference type="Pfam" id="PF01174">
    <property type="entry name" value="SNO"/>
    <property type="match status" value="2"/>
</dbReference>
<dbReference type="InterPro" id="IPR029062">
    <property type="entry name" value="Class_I_gatase-like"/>
</dbReference>
<dbReference type="GO" id="GO:0004359">
    <property type="term" value="F:glutaminase activity"/>
    <property type="evidence" value="ECO:0007669"/>
    <property type="project" value="UniProtKB-EC"/>
</dbReference>
<evidence type="ECO:0000256" key="5">
    <source>
        <dbReference type="ARBA" id="ARBA00023239"/>
    </source>
</evidence>
<dbReference type="Proteomes" id="UP000276864">
    <property type="component" value="Unassembled WGS sequence"/>
</dbReference>
<evidence type="ECO:0000256" key="2">
    <source>
        <dbReference type="ARBA" id="ARBA00012918"/>
    </source>
</evidence>
<dbReference type="CDD" id="cd01749">
    <property type="entry name" value="GATase1_PB"/>
    <property type="match status" value="1"/>
</dbReference>
<feature type="region of interest" description="Disordered" evidence="7">
    <location>
        <begin position="192"/>
        <end position="241"/>
    </location>
</feature>
<dbReference type="AlphaFoldDB" id="A0A3M7ARF4"/>
<evidence type="ECO:0000256" key="1">
    <source>
        <dbReference type="ARBA" id="ARBA00008345"/>
    </source>
</evidence>
<gene>
    <name evidence="8" type="ORF">D0866_08315</name>
</gene>
<comment type="caution">
    <text evidence="8">The sequence shown here is derived from an EMBL/GenBank/DDBJ whole genome shotgun (WGS) entry which is preliminary data.</text>
</comment>
<evidence type="ECO:0000256" key="7">
    <source>
        <dbReference type="SAM" id="MobiDB-lite"/>
    </source>
</evidence>
<dbReference type="GO" id="GO:1903600">
    <property type="term" value="C:glutaminase complex"/>
    <property type="evidence" value="ECO:0007669"/>
    <property type="project" value="TreeGrafter"/>
</dbReference>
<dbReference type="NCBIfam" id="TIGR03800">
    <property type="entry name" value="PLP_synth_Pdx2"/>
    <property type="match status" value="1"/>
</dbReference>
<dbReference type="GO" id="GO:0005829">
    <property type="term" value="C:cytosol"/>
    <property type="evidence" value="ECO:0007669"/>
    <property type="project" value="TreeGrafter"/>
</dbReference>
<dbReference type="PANTHER" id="PTHR31559">
    <property type="entry name" value="PYRIDOXAL 5'-PHOSPHATE SYNTHASE SUBUNIT SNO"/>
    <property type="match status" value="1"/>
</dbReference>
<accession>A0A3M7ARF4</accession>
<dbReference type="PROSITE" id="PS51273">
    <property type="entry name" value="GATASE_TYPE_1"/>
    <property type="match status" value="1"/>
</dbReference>
<evidence type="ECO:0000313" key="9">
    <source>
        <dbReference type="Proteomes" id="UP000276864"/>
    </source>
</evidence>
<keyword evidence="3" id="KW-0378">Hydrolase</keyword>
<dbReference type="InterPro" id="IPR002161">
    <property type="entry name" value="PdxT/SNO"/>
</dbReference>
<dbReference type="VEuPathDB" id="FungiDB:BTJ68_04476"/>
<dbReference type="Gene3D" id="3.40.50.880">
    <property type="match status" value="1"/>
</dbReference>
<keyword evidence="4" id="KW-0315">Glutamine amidotransferase</keyword>
<dbReference type="GO" id="GO:0016829">
    <property type="term" value="F:lyase activity"/>
    <property type="evidence" value="ECO:0007669"/>
    <property type="project" value="UniProtKB-KW"/>
</dbReference>
<comment type="catalytic activity">
    <reaction evidence="6">
        <text>L-glutamine + H2O = L-glutamate + NH4(+)</text>
        <dbReference type="Rhea" id="RHEA:15889"/>
        <dbReference type="ChEBI" id="CHEBI:15377"/>
        <dbReference type="ChEBI" id="CHEBI:28938"/>
        <dbReference type="ChEBI" id="CHEBI:29985"/>
        <dbReference type="ChEBI" id="CHEBI:58359"/>
        <dbReference type="EC" id="3.5.1.2"/>
    </reaction>
</comment>
<dbReference type="InterPro" id="IPR021196">
    <property type="entry name" value="PdxT/SNO_CS"/>
</dbReference>
<name>A0A3M7ARF4_HORWE</name>
<evidence type="ECO:0000313" key="8">
    <source>
        <dbReference type="EMBL" id="RMY29987.1"/>
    </source>
</evidence>
<dbReference type="EMBL" id="QWIM01000903">
    <property type="protein sequence ID" value="RMY29987.1"/>
    <property type="molecule type" value="Genomic_DNA"/>
</dbReference>
<dbReference type="HAMAP" id="MF_01615">
    <property type="entry name" value="PdxT"/>
    <property type="match status" value="1"/>
</dbReference>
<evidence type="ECO:0000256" key="6">
    <source>
        <dbReference type="ARBA" id="ARBA00049534"/>
    </source>
</evidence>
<dbReference type="GO" id="GO:0008614">
    <property type="term" value="P:pyridoxine metabolic process"/>
    <property type="evidence" value="ECO:0007669"/>
    <property type="project" value="TreeGrafter"/>
</dbReference>
<organism evidence="8 9">
    <name type="scientific">Hortaea werneckii</name>
    <name type="common">Black yeast</name>
    <name type="synonym">Cladosporium werneckii</name>
    <dbReference type="NCBI Taxonomy" id="91943"/>
    <lineage>
        <taxon>Eukaryota</taxon>
        <taxon>Fungi</taxon>
        <taxon>Dikarya</taxon>
        <taxon>Ascomycota</taxon>
        <taxon>Pezizomycotina</taxon>
        <taxon>Dothideomycetes</taxon>
        <taxon>Dothideomycetidae</taxon>
        <taxon>Mycosphaerellales</taxon>
        <taxon>Teratosphaeriaceae</taxon>
        <taxon>Hortaea</taxon>
    </lineage>
</organism>
<dbReference type="EC" id="3.5.1.2" evidence="2"/>
<dbReference type="GO" id="GO:0042823">
    <property type="term" value="P:pyridoxal phosphate biosynthetic process"/>
    <property type="evidence" value="ECO:0007669"/>
    <property type="project" value="InterPro"/>
</dbReference>